<protein>
    <submittedName>
        <fullName evidence="1">DUF4865 domain-containing protein</fullName>
    </submittedName>
</protein>
<dbReference type="Pfam" id="PF16157">
    <property type="entry name" value="DUF4865"/>
    <property type="match status" value="1"/>
</dbReference>
<reference evidence="1 2" key="1">
    <citation type="submission" date="2018-02" db="EMBL/GenBank/DDBJ databases">
        <title>Whole genome sequencing of endophytic bacterium.</title>
        <authorList>
            <person name="Eedara R."/>
            <person name="Podile A.R."/>
        </authorList>
    </citation>
    <scope>NUCLEOTIDE SEQUENCE [LARGE SCALE GENOMIC DNA]</scope>
    <source>
        <strain evidence="1 2">RP1T</strain>
    </source>
</reference>
<dbReference type="AlphaFoldDB" id="A0A2S9QCE2"/>
<organism evidence="1 2">
    <name type="scientific">Labrys okinawensis</name>
    <dbReference type="NCBI Taxonomy" id="346911"/>
    <lineage>
        <taxon>Bacteria</taxon>
        <taxon>Pseudomonadati</taxon>
        <taxon>Pseudomonadota</taxon>
        <taxon>Alphaproteobacteria</taxon>
        <taxon>Hyphomicrobiales</taxon>
        <taxon>Xanthobacteraceae</taxon>
        <taxon>Labrys</taxon>
    </lineage>
</organism>
<accession>A0A2S9QCE2</accession>
<gene>
    <name evidence="1" type="ORF">C5L14_15170</name>
</gene>
<dbReference type="EMBL" id="PUEJ01000005">
    <property type="protein sequence ID" value="PRH87016.1"/>
    <property type="molecule type" value="Genomic_DNA"/>
</dbReference>
<evidence type="ECO:0000313" key="2">
    <source>
        <dbReference type="Proteomes" id="UP000237682"/>
    </source>
</evidence>
<proteinExistence type="predicted"/>
<dbReference type="OrthoDB" id="2065010at2"/>
<name>A0A2S9QCE2_9HYPH</name>
<sequence>MEAMHYAITLPADYDMGIIRARVASKGPLLDDFPGLGLKAYLIRERGVRGSTVNLYAPFYLWVSPEGMGRFLWEGGGFAGLVASFGRPSVRRGAGISCLPGPSSLSQARFATLREQSIAADSDPASAIAEAREQLALEAAGDGSCLSALAVDPTDWKLTVFRLWDREPPGEVGTVYQVLHLSRPGGAGLFATQ</sequence>
<comment type="caution">
    <text evidence="1">The sequence shown here is derived from an EMBL/GenBank/DDBJ whole genome shotgun (WGS) entry which is preliminary data.</text>
</comment>
<evidence type="ECO:0000313" key="1">
    <source>
        <dbReference type="EMBL" id="PRH87016.1"/>
    </source>
</evidence>
<keyword evidence="2" id="KW-1185">Reference proteome</keyword>
<dbReference type="InterPro" id="IPR032349">
    <property type="entry name" value="DUF4865"/>
</dbReference>
<dbReference type="Proteomes" id="UP000237682">
    <property type="component" value="Unassembled WGS sequence"/>
</dbReference>